<sequence>MEAQQFVDISLPSAYDFIRPTTQPIKPLLESTLKKYVPDKYQLLMSHQNEQRQKEVQKQQNVFQIQNHKIDDDIQQQDSSSDDLYMSPQIKSVSMATIVKPLVPAIKGQWSDSVQHLIVDDNRDVKSPGSQTFGALPRLHFEPSPIHQQSPNSSCLTARRAAQQKLDKTSREMSQVLDFLYLSGIEPATSLKMLQQNNIKFVLNLCGDILENGVDPSLQNLVFKVKDLPNENLSDIFYECFSFIERARKLKQNVLVHCHQGVSRSTAVIIGYLMCVNDLTFNEAFAHVRFKRNIVSPNAGFVFQLLEVYRSRHSNVIKNVLCGTVRNQKKVDGIISVQDIGDDQAIKDILESKLTICNKNNAKEIQYEMYIYSHNNKRFIKTKQNRLESHGIYIIAGLPIGIALFVGNGAETQETHENTQNQNKLATLQIHDEIKIEFLKFLEYLHEFEGVQTKYFVYKESEIPHKFETDRTLQYFLVRMKIAIGSFSHEEEIQHEMLRINGNASEFVWTGQLREKQISNIFDKSE</sequence>
<accession>A0AA86PXP6</accession>
<keyword evidence="2" id="KW-0904">Protein phosphatase</keyword>
<dbReference type="PROSITE" id="PS50056">
    <property type="entry name" value="TYR_PHOSPHATASE_2"/>
    <property type="match status" value="1"/>
</dbReference>
<reference evidence="6 7" key="2">
    <citation type="submission" date="2024-07" db="EMBL/GenBank/DDBJ databases">
        <authorList>
            <person name="Akdeniz Z."/>
        </authorList>
    </citation>
    <scope>NUCLEOTIDE SEQUENCE [LARGE SCALE GENOMIC DNA]</scope>
</reference>
<dbReference type="PANTHER" id="PTHR46381">
    <property type="entry name" value="MKPA PROTEIN"/>
    <property type="match status" value="1"/>
</dbReference>
<keyword evidence="7" id="KW-1185">Reference proteome</keyword>
<dbReference type="InterPro" id="IPR029021">
    <property type="entry name" value="Prot-tyrosine_phosphatase-like"/>
</dbReference>
<protein>
    <submittedName>
        <fullName evidence="5">Dual specificity phosphatase</fullName>
    </submittedName>
    <submittedName>
        <fullName evidence="6">Dual_specificity phosphatase</fullName>
    </submittedName>
</protein>
<name>A0AA86PXP6_9EUKA</name>
<proteinExistence type="predicted"/>
<dbReference type="Pfam" id="PF00782">
    <property type="entry name" value="DSPc"/>
    <property type="match status" value="1"/>
</dbReference>
<evidence type="ECO:0000313" key="7">
    <source>
        <dbReference type="Proteomes" id="UP001642409"/>
    </source>
</evidence>
<dbReference type="SMART" id="SM00195">
    <property type="entry name" value="DSPc"/>
    <property type="match status" value="1"/>
</dbReference>
<evidence type="ECO:0000256" key="1">
    <source>
        <dbReference type="ARBA" id="ARBA00022801"/>
    </source>
</evidence>
<dbReference type="GO" id="GO:0004721">
    <property type="term" value="F:phosphoprotein phosphatase activity"/>
    <property type="evidence" value="ECO:0007669"/>
    <property type="project" value="UniProtKB-KW"/>
</dbReference>
<dbReference type="SUPFAM" id="SSF52799">
    <property type="entry name" value="(Phosphotyrosine protein) phosphatases II"/>
    <property type="match status" value="1"/>
</dbReference>
<dbReference type="InterPro" id="IPR000340">
    <property type="entry name" value="Dual-sp_phosphatase_cat-dom"/>
</dbReference>
<dbReference type="Gene3D" id="3.90.190.10">
    <property type="entry name" value="Protein tyrosine phosphatase superfamily"/>
    <property type="match status" value="1"/>
</dbReference>
<dbReference type="AlphaFoldDB" id="A0AA86PXP6"/>
<dbReference type="EMBL" id="CAXDID020000144">
    <property type="protein sequence ID" value="CAL6040157.1"/>
    <property type="molecule type" value="Genomic_DNA"/>
</dbReference>
<evidence type="ECO:0000259" key="4">
    <source>
        <dbReference type="PROSITE" id="PS50056"/>
    </source>
</evidence>
<dbReference type="PROSITE" id="PS50054">
    <property type="entry name" value="TYR_PHOSPHATASE_DUAL"/>
    <property type="match status" value="1"/>
</dbReference>
<reference evidence="5" key="1">
    <citation type="submission" date="2023-06" db="EMBL/GenBank/DDBJ databases">
        <authorList>
            <person name="Kurt Z."/>
        </authorList>
    </citation>
    <scope>NUCLEOTIDE SEQUENCE</scope>
</reference>
<comment type="caution">
    <text evidence="5">The sequence shown here is derived from an EMBL/GenBank/DDBJ whole genome shotgun (WGS) entry which is preliminary data.</text>
</comment>
<dbReference type="CDD" id="cd14498">
    <property type="entry name" value="DSP"/>
    <property type="match status" value="1"/>
</dbReference>
<gene>
    <name evidence="5" type="ORF">HINF_LOCUS35915</name>
    <name evidence="6" type="ORF">HINF_LOCUS38201</name>
</gene>
<dbReference type="InterPro" id="IPR020422">
    <property type="entry name" value="TYR_PHOSPHATASE_DUAL_dom"/>
</dbReference>
<evidence type="ECO:0000313" key="5">
    <source>
        <dbReference type="EMBL" id="CAI9948270.1"/>
    </source>
</evidence>
<keyword evidence="1" id="KW-0378">Hydrolase</keyword>
<evidence type="ECO:0000259" key="3">
    <source>
        <dbReference type="PROSITE" id="PS50054"/>
    </source>
</evidence>
<dbReference type="EMBL" id="CATOUU010000787">
    <property type="protein sequence ID" value="CAI9948270.1"/>
    <property type="molecule type" value="Genomic_DNA"/>
</dbReference>
<feature type="domain" description="Tyrosine specific protein phosphatases" evidence="4">
    <location>
        <begin position="219"/>
        <end position="292"/>
    </location>
</feature>
<evidence type="ECO:0000313" key="6">
    <source>
        <dbReference type="EMBL" id="CAL6040157.1"/>
    </source>
</evidence>
<feature type="domain" description="Tyrosine-protein phosphatase" evidence="3">
    <location>
        <begin position="172"/>
        <end position="314"/>
    </location>
</feature>
<dbReference type="InterPro" id="IPR000387">
    <property type="entry name" value="Tyr_Pase_dom"/>
</dbReference>
<dbReference type="Proteomes" id="UP001642409">
    <property type="component" value="Unassembled WGS sequence"/>
</dbReference>
<dbReference type="PANTHER" id="PTHR46381:SF2">
    <property type="entry name" value="MAP KINASE PHOSPHATASE"/>
    <property type="match status" value="1"/>
</dbReference>
<evidence type="ECO:0000256" key="2">
    <source>
        <dbReference type="ARBA" id="ARBA00022912"/>
    </source>
</evidence>
<organism evidence="5">
    <name type="scientific">Hexamita inflata</name>
    <dbReference type="NCBI Taxonomy" id="28002"/>
    <lineage>
        <taxon>Eukaryota</taxon>
        <taxon>Metamonada</taxon>
        <taxon>Diplomonadida</taxon>
        <taxon>Hexamitidae</taxon>
        <taxon>Hexamitinae</taxon>
        <taxon>Hexamita</taxon>
    </lineage>
</organism>
<dbReference type="InterPro" id="IPR016130">
    <property type="entry name" value="Tyr_Pase_AS"/>
</dbReference>
<dbReference type="PROSITE" id="PS00383">
    <property type="entry name" value="TYR_PHOSPHATASE_1"/>
    <property type="match status" value="1"/>
</dbReference>